<dbReference type="OrthoDB" id="9796287at2"/>
<dbReference type="KEGG" id="rfo:REIFOR_02232"/>
<dbReference type="Gene3D" id="3.30.70.1400">
    <property type="entry name" value="Aminomethyltransferase beta-barrel domains"/>
    <property type="match status" value="1"/>
</dbReference>
<dbReference type="EMBL" id="CP011797">
    <property type="protein sequence ID" value="ATX77365.1"/>
    <property type="molecule type" value="Genomic_DNA"/>
</dbReference>
<dbReference type="GO" id="GO:0016226">
    <property type="term" value="P:iron-sulfur cluster assembly"/>
    <property type="evidence" value="ECO:0007669"/>
    <property type="project" value="TreeGrafter"/>
</dbReference>
<dbReference type="PANTHER" id="PTHR22602:SF0">
    <property type="entry name" value="TRANSFERASE CAF17, MITOCHONDRIAL-RELATED"/>
    <property type="match status" value="1"/>
</dbReference>
<dbReference type="NCBIfam" id="TIGR03317">
    <property type="entry name" value="ygfZ_signature"/>
    <property type="match status" value="1"/>
</dbReference>
<gene>
    <name evidence="1" type="ORF">REIFOR_02232</name>
</gene>
<dbReference type="InterPro" id="IPR045179">
    <property type="entry name" value="YgfZ/GcvT"/>
</dbReference>
<accession>A0A2K8KRK9</accession>
<dbReference type="PANTHER" id="PTHR22602">
    <property type="entry name" value="TRANSFERASE CAF17, MITOCHONDRIAL-RELATED"/>
    <property type="match status" value="1"/>
</dbReference>
<organism evidence="1 2">
    <name type="scientific">Reinekea forsetii</name>
    <dbReference type="NCBI Taxonomy" id="1336806"/>
    <lineage>
        <taxon>Bacteria</taxon>
        <taxon>Pseudomonadati</taxon>
        <taxon>Pseudomonadota</taxon>
        <taxon>Gammaproteobacteria</taxon>
        <taxon>Oceanospirillales</taxon>
        <taxon>Saccharospirillaceae</taxon>
        <taxon>Reinekea</taxon>
    </lineage>
</organism>
<dbReference type="InterPro" id="IPR017703">
    <property type="entry name" value="YgfZ/GCV_T_CS"/>
</dbReference>
<keyword evidence="2" id="KW-1185">Reference proteome</keyword>
<dbReference type="RefSeq" id="WP_100257629.1">
    <property type="nucleotide sequence ID" value="NZ_CP011797.1"/>
</dbReference>
<protein>
    <submittedName>
        <fullName evidence="1">Folate-dependent protein for Fe/S cluster synthesis/repair in oxidative stress</fullName>
    </submittedName>
</protein>
<evidence type="ECO:0000313" key="2">
    <source>
        <dbReference type="Proteomes" id="UP000229757"/>
    </source>
</evidence>
<dbReference type="AlphaFoldDB" id="A0A2K8KRK9"/>
<dbReference type="Gene3D" id="2.40.30.160">
    <property type="match status" value="1"/>
</dbReference>
<evidence type="ECO:0000313" key="1">
    <source>
        <dbReference type="EMBL" id="ATX77365.1"/>
    </source>
</evidence>
<reference evidence="1 2" key="1">
    <citation type="journal article" date="2017" name="Environ. Microbiol.">
        <title>Genomic and physiological analyses of 'Reinekea forsetii' reveal a versatile opportunistic lifestyle during spring algae blooms.</title>
        <authorList>
            <person name="Avci B."/>
            <person name="Hahnke R.L."/>
            <person name="Chafee M."/>
            <person name="Fischer T."/>
            <person name="Gruber-Vodicka H."/>
            <person name="Tegetmeyer H.E."/>
            <person name="Harder J."/>
            <person name="Fuchs B.M."/>
            <person name="Amann R.I."/>
            <person name="Teeling H."/>
        </authorList>
    </citation>
    <scope>NUCLEOTIDE SEQUENCE [LARGE SCALE GENOMIC DNA]</scope>
    <source>
        <strain evidence="1 2">Hel1_31_D35</strain>
    </source>
</reference>
<dbReference type="Gene3D" id="3.30.70.1630">
    <property type="match status" value="1"/>
</dbReference>
<dbReference type="PIRSF" id="PIRSF006487">
    <property type="entry name" value="GcvT"/>
    <property type="match status" value="1"/>
</dbReference>
<sequence>MKQITAYPLEHLAVLTISGKDTVKFLQGQCTQDINLLIPEQASPGAFCNAKGRAITNVWLIRSKAAEPIIHLCCHRSSAVRLAKHLSQYIAFFRGTQLTDNSDRFEGFGLLGESGENWLTTLPEEATGRFQCQAPDGRWLVWLDSDAQFYQSVMDHLLPLMASDSGVWQAADITSQTLWLTDDQAEKWIPQNFSLDKQGGISFKKGCYTGQEVIARLHFKGASKKSLCALRWSGQVPSADGKIYQGTVAIGDIVQAGATETSQLALAILKIGPDHPTLYADNNQQVVAERLD</sequence>
<dbReference type="SUPFAM" id="SSF103025">
    <property type="entry name" value="Folate-binding domain"/>
    <property type="match status" value="1"/>
</dbReference>
<proteinExistence type="predicted"/>
<dbReference type="Proteomes" id="UP000229757">
    <property type="component" value="Chromosome"/>
</dbReference>
<name>A0A2K8KRK9_9GAMM</name>